<evidence type="ECO:0000313" key="3">
    <source>
        <dbReference type="EMBL" id="EOR69867.1"/>
    </source>
</evidence>
<comment type="similarity">
    <text evidence="1">Belongs to the universal stress protein A family.</text>
</comment>
<evidence type="ECO:0000313" key="4">
    <source>
        <dbReference type="Proteomes" id="UP000014184"/>
    </source>
</evidence>
<dbReference type="Pfam" id="PF00582">
    <property type="entry name" value="Usp"/>
    <property type="match status" value="2"/>
</dbReference>
<dbReference type="EMBL" id="AOSG01000088">
    <property type="protein sequence ID" value="EOR69867.1"/>
    <property type="molecule type" value="Genomic_DNA"/>
</dbReference>
<accession>A0A9P2T735</accession>
<protein>
    <recommendedName>
        <fullName evidence="2">UspA domain-containing protein</fullName>
    </recommendedName>
</protein>
<comment type="caution">
    <text evidence="3">The sequence shown here is derived from an EMBL/GenBank/DDBJ whole genome shotgun (WGS) entry which is preliminary data.</text>
</comment>
<dbReference type="PANTHER" id="PTHR46268">
    <property type="entry name" value="STRESS RESPONSE PROTEIN NHAX"/>
    <property type="match status" value="1"/>
</dbReference>
<dbReference type="RefSeq" id="WP_011293451.1">
    <property type="nucleotide sequence ID" value="NZ_AOSG01000088.1"/>
</dbReference>
<gene>
    <name evidence="3" type="ORF">TM51_15565</name>
</gene>
<dbReference type="PRINTS" id="PR01438">
    <property type="entry name" value="UNVRSLSTRESS"/>
</dbReference>
<reference evidence="3 4" key="1">
    <citation type="journal article" date="2013" name="Genome Announc.">
        <title>Draft Genome Sequence of the Lignocellulose Decomposer Thermobifida fusca Strain TM51.</title>
        <authorList>
            <person name="Toth A."/>
            <person name="Barna T."/>
            <person name="Nagy I."/>
            <person name="Horvath B."/>
            <person name="Nagy I."/>
            <person name="Tancsics A."/>
            <person name="Kriszt B."/>
            <person name="Baka E."/>
            <person name="Fekete C."/>
            <person name="Kukolya J."/>
        </authorList>
    </citation>
    <scope>NUCLEOTIDE SEQUENCE [LARGE SCALE GENOMIC DNA]</scope>
    <source>
        <strain evidence="3 4">TM51</strain>
    </source>
</reference>
<dbReference type="Gene3D" id="3.40.50.620">
    <property type="entry name" value="HUPs"/>
    <property type="match status" value="2"/>
</dbReference>
<feature type="domain" description="UspA" evidence="2">
    <location>
        <begin position="156"/>
        <end position="297"/>
    </location>
</feature>
<evidence type="ECO:0000259" key="2">
    <source>
        <dbReference type="Pfam" id="PF00582"/>
    </source>
</evidence>
<keyword evidence="4" id="KW-1185">Reference proteome</keyword>
<dbReference type="Proteomes" id="UP000014184">
    <property type="component" value="Unassembled WGS sequence"/>
</dbReference>
<organism evidence="3 4">
    <name type="scientific">Thermobifida fusca TM51</name>
    <dbReference type="NCBI Taxonomy" id="1169414"/>
    <lineage>
        <taxon>Bacteria</taxon>
        <taxon>Bacillati</taxon>
        <taxon>Actinomycetota</taxon>
        <taxon>Actinomycetes</taxon>
        <taxon>Streptosporangiales</taxon>
        <taxon>Nocardiopsidaceae</taxon>
        <taxon>Thermobifida</taxon>
    </lineage>
</organism>
<proteinExistence type="inferred from homology"/>
<dbReference type="PANTHER" id="PTHR46268:SF6">
    <property type="entry name" value="UNIVERSAL STRESS PROTEIN UP12"/>
    <property type="match status" value="1"/>
</dbReference>
<dbReference type="SUPFAM" id="SSF52402">
    <property type="entry name" value="Adenine nucleotide alpha hydrolases-like"/>
    <property type="match status" value="2"/>
</dbReference>
<name>A0A9P2T735_THEFU</name>
<dbReference type="InterPro" id="IPR006016">
    <property type="entry name" value="UspA"/>
</dbReference>
<feature type="domain" description="UspA" evidence="2">
    <location>
        <begin position="10"/>
        <end position="146"/>
    </location>
</feature>
<dbReference type="InterPro" id="IPR014729">
    <property type="entry name" value="Rossmann-like_a/b/a_fold"/>
</dbReference>
<evidence type="ECO:0000256" key="1">
    <source>
        <dbReference type="ARBA" id="ARBA00008791"/>
    </source>
</evidence>
<dbReference type="CDD" id="cd23659">
    <property type="entry name" value="USP_At3g01520-like"/>
    <property type="match status" value="1"/>
</dbReference>
<dbReference type="AlphaFoldDB" id="A0A9P2T735"/>
<sequence length="314" mass="33393">MTAQPQSLPIVVGVDGSANGDRALDWAVRHAIRAQRPLRIVHVPEPSLLARLFPARRRAGEQAARQLAQELVDSRVARARAADAALDVVGEVVSGPRDACLEQESRRAELMVVGSRGLSGTVESLVTGSATTRLVLRASCPVVVVPEGASRTSLSRVVAGTDASQQSRAAVDLAFTLSRTWQARLRVVLAWDPSAFAWLTEEDPSWPAEQTPSPEQARTRISGFLTALQDEYPDVALEWDVVPGAAIPVLVAESDQADLLVVGSHGRGHGIMEVLQELGSVSCGVLRYARCPVAVVPQRWTSTSASSPAAAHSA</sequence>
<dbReference type="InterPro" id="IPR006015">
    <property type="entry name" value="Universal_stress_UspA"/>
</dbReference>